<dbReference type="Pfam" id="PF08530">
    <property type="entry name" value="PepX_C"/>
    <property type="match status" value="1"/>
</dbReference>
<dbReference type="Gene3D" id="2.60.120.260">
    <property type="entry name" value="Galactose-binding domain-like"/>
    <property type="match status" value="1"/>
</dbReference>
<dbReference type="AlphaFoldDB" id="A0AA97NVB5"/>
<evidence type="ECO:0000313" key="2">
    <source>
        <dbReference type="EMBL" id="ELQ37011.1"/>
    </source>
</evidence>
<name>A0AA97NVB5_PYRO3</name>
<organism evidence="2">
    <name type="scientific">Pyricularia oryzae (strain Y34)</name>
    <name type="common">Rice blast fungus</name>
    <name type="synonym">Magnaporthe oryzae</name>
    <dbReference type="NCBI Taxonomy" id="1143189"/>
    <lineage>
        <taxon>Eukaryota</taxon>
        <taxon>Fungi</taxon>
        <taxon>Dikarya</taxon>
        <taxon>Ascomycota</taxon>
        <taxon>Pezizomycotina</taxon>
        <taxon>Sordariomycetes</taxon>
        <taxon>Sordariomycetidae</taxon>
        <taxon>Magnaporthales</taxon>
        <taxon>Pyriculariaceae</taxon>
        <taxon>Pyricularia</taxon>
    </lineage>
</organism>
<sequence>MSKGGPHAFEHSDVGIDRTTLKWHDLGAHAGTVQLLDGEEVILNQSPSKYPKVLAEHNCALGMRNGRKYNGIASLNLLTPWSRDIPDGRIQRVGKDAQGPHKVEENIAPGTVAKVEIGIWAMGVEYEASEELRFVVSGRSKSVSTFCSNGAVNKKGAYKIDYGVNIRAL</sequence>
<gene>
    <name evidence="2" type="ORF">OOU_Y34scaffold00624g107</name>
</gene>
<protein>
    <recommendedName>
        <fullName evidence="1">Xaa-Pro dipeptidyl-peptidase C-terminal domain-containing protein</fullName>
    </recommendedName>
</protein>
<proteinExistence type="predicted"/>
<evidence type="ECO:0000259" key="1">
    <source>
        <dbReference type="Pfam" id="PF08530"/>
    </source>
</evidence>
<accession>A0AA97NVB5</accession>
<feature type="domain" description="Xaa-Pro dipeptidyl-peptidase C-terminal" evidence="1">
    <location>
        <begin position="98"/>
        <end position="143"/>
    </location>
</feature>
<dbReference type="EMBL" id="JH793961">
    <property type="protein sequence ID" value="ELQ37011.1"/>
    <property type="molecule type" value="Genomic_DNA"/>
</dbReference>
<dbReference type="Proteomes" id="UP000011086">
    <property type="component" value="Unassembled WGS sequence"/>
</dbReference>
<dbReference type="GO" id="GO:0008239">
    <property type="term" value="F:dipeptidyl-peptidase activity"/>
    <property type="evidence" value="ECO:0007669"/>
    <property type="project" value="InterPro"/>
</dbReference>
<dbReference type="InterPro" id="IPR013736">
    <property type="entry name" value="Xaa-Pro_dipept_C"/>
</dbReference>
<reference evidence="2" key="1">
    <citation type="journal article" date="2012" name="PLoS Genet.">
        <title>Comparative analysis of the genomes of two field isolates of the rice blast fungus Magnaporthe oryzae.</title>
        <authorList>
            <person name="Xue M."/>
            <person name="Yang J."/>
            <person name="Li Z."/>
            <person name="Hu S."/>
            <person name="Yao N."/>
            <person name="Dean R.A."/>
            <person name="Zhao W."/>
            <person name="Shen M."/>
            <person name="Zhang H."/>
            <person name="Li C."/>
            <person name="Liu L."/>
            <person name="Cao L."/>
            <person name="Xu X."/>
            <person name="Xing Y."/>
            <person name="Hsiang T."/>
            <person name="Zhang Z."/>
            <person name="Xu J.R."/>
            <person name="Peng Y.L."/>
        </authorList>
    </citation>
    <scope>NUCLEOTIDE SEQUENCE</scope>
    <source>
        <strain evidence="2">Y34</strain>
    </source>
</reference>